<dbReference type="Pfam" id="PF06522">
    <property type="entry name" value="B12D"/>
    <property type="match status" value="1"/>
</dbReference>
<organism evidence="1 2">
    <name type="scientific">Rhizodiscina lignyota</name>
    <dbReference type="NCBI Taxonomy" id="1504668"/>
    <lineage>
        <taxon>Eukaryota</taxon>
        <taxon>Fungi</taxon>
        <taxon>Dikarya</taxon>
        <taxon>Ascomycota</taxon>
        <taxon>Pezizomycotina</taxon>
        <taxon>Dothideomycetes</taxon>
        <taxon>Pleosporomycetidae</taxon>
        <taxon>Aulographales</taxon>
        <taxon>Rhizodiscinaceae</taxon>
        <taxon>Rhizodiscina</taxon>
    </lineage>
</organism>
<comment type="caution">
    <text evidence="1">The sequence shown here is derived from an EMBL/GenBank/DDBJ whole genome shotgun (WGS) entry which is preliminary data.</text>
</comment>
<dbReference type="OrthoDB" id="202195at2759"/>
<protein>
    <submittedName>
        <fullName evidence="1">Uncharacterized protein</fullName>
    </submittedName>
</protein>
<gene>
    <name evidence="1" type="ORF">NA57DRAFT_78112</name>
</gene>
<dbReference type="Proteomes" id="UP000799772">
    <property type="component" value="Unassembled WGS sequence"/>
</dbReference>
<evidence type="ECO:0000313" key="2">
    <source>
        <dbReference type="Proteomes" id="UP000799772"/>
    </source>
</evidence>
<dbReference type="InterPro" id="IPR010530">
    <property type="entry name" value="B12D"/>
</dbReference>
<sequence length="123" mass="14297">MFKNRIISTQPARVMRMMQPVARSLETRPFALRFQPVRTLHMRPSERLMMRPTMRKMMPVPKEEHSAHTISQRIRTLKKIPPELIPLGVVIAAALFAAIYSMVNKLFSDKTLRLTRSSSRDHS</sequence>
<evidence type="ECO:0000313" key="1">
    <source>
        <dbReference type="EMBL" id="KAF2096509.1"/>
    </source>
</evidence>
<dbReference type="AlphaFoldDB" id="A0A9P4I9H1"/>
<accession>A0A9P4I9H1</accession>
<dbReference type="EMBL" id="ML978129">
    <property type="protein sequence ID" value="KAF2096509.1"/>
    <property type="molecule type" value="Genomic_DNA"/>
</dbReference>
<name>A0A9P4I9H1_9PEZI</name>
<reference evidence="1" key="1">
    <citation type="journal article" date="2020" name="Stud. Mycol.">
        <title>101 Dothideomycetes genomes: a test case for predicting lifestyles and emergence of pathogens.</title>
        <authorList>
            <person name="Haridas S."/>
            <person name="Albert R."/>
            <person name="Binder M."/>
            <person name="Bloem J."/>
            <person name="Labutti K."/>
            <person name="Salamov A."/>
            <person name="Andreopoulos B."/>
            <person name="Baker S."/>
            <person name="Barry K."/>
            <person name="Bills G."/>
            <person name="Bluhm B."/>
            <person name="Cannon C."/>
            <person name="Castanera R."/>
            <person name="Culley D."/>
            <person name="Daum C."/>
            <person name="Ezra D."/>
            <person name="Gonzalez J."/>
            <person name="Henrissat B."/>
            <person name="Kuo A."/>
            <person name="Liang C."/>
            <person name="Lipzen A."/>
            <person name="Lutzoni F."/>
            <person name="Magnuson J."/>
            <person name="Mondo S."/>
            <person name="Nolan M."/>
            <person name="Ohm R."/>
            <person name="Pangilinan J."/>
            <person name="Park H.-J."/>
            <person name="Ramirez L."/>
            <person name="Alfaro M."/>
            <person name="Sun H."/>
            <person name="Tritt A."/>
            <person name="Yoshinaga Y."/>
            <person name="Zwiers L.-H."/>
            <person name="Turgeon B."/>
            <person name="Goodwin S."/>
            <person name="Spatafora J."/>
            <person name="Crous P."/>
            <person name="Grigoriev I."/>
        </authorList>
    </citation>
    <scope>NUCLEOTIDE SEQUENCE</scope>
    <source>
        <strain evidence="1">CBS 133067</strain>
    </source>
</reference>
<proteinExistence type="predicted"/>
<keyword evidence="2" id="KW-1185">Reference proteome</keyword>